<dbReference type="EMBL" id="FNFO01000002">
    <property type="protein sequence ID" value="SDK35562.1"/>
    <property type="molecule type" value="Genomic_DNA"/>
</dbReference>
<accession>A0A1G9B7P0</accession>
<evidence type="ECO:0000313" key="1">
    <source>
        <dbReference type="EMBL" id="SDK35562.1"/>
    </source>
</evidence>
<dbReference type="Proteomes" id="UP000198510">
    <property type="component" value="Unassembled WGS sequence"/>
</dbReference>
<sequence length="392" mass="41771">MAEDKLTRQQFAALLLQYLADQDPEGDQIAPADVREVLTKLMLSVFNKLEDGAIRSAALTLAHEAPLNTFEALSNQSVRSLSARFPTKNNIEHGSAGLIVTKDLRKEAGQGIAYQVLFDGAWRKLLLDMGRPVPPPNVAWVDGEPEVNRDDANAQVQLQGPEGTSKTLAVGESSYVFPPATLPYPAVSAGKVVGVYPAAHYLAQTPQYEFLVGPEVDEDGQTRVQYPTVPDGYVVFGQFELTAAGTQEAPEQRYVEGAVLPGGTIQWPTAQGVLDLQSLAAAAPAPYERSGATVTIDQRDAPIHHNTATALTGNLTVAVTAAGVGGVVRIRHNDSSVPTLNGTSLNVIVSGSTYGGLTINRTGTYVVSQKNLIWISAVRATEIDLHLTQPAV</sequence>
<dbReference type="RefSeq" id="WP_089680277.1">
    <property type="nucleotide sequence ID" value="NZ_FNFO01000002.1"/>
</dbReference>
<keyword evidence="2" id="KW-1185">Reference proteome</keyword>
<proteinExistence type="predicted"/>
<evidence type="ECO:0000313" key="2">
    <source>
        <dbReference type="Proteomes" id="UP000198510"/>
    </source>
</evidence>
<dbReference type="STRING" id="1075417.SAMN05421823_102540"/>
<name>A0A1G9B7P0_9BACT</name>
<gene>
    <name evidence="1" type="ORF">SAMN05421823_102540</name>
</gene>
<protein>
    <submittedName>
        <fullName evidence="1">Uncharacterized protein</fullName>
    </submittedName>
</protein>
<reference evidence="1 2" key="1">
    <citation type="submission" date="2016-10" db="EMBL/GenBank/DDBJ databases">
        <authorList>
            <person name="de Groot N.N."/>
        </authorList>
    </citation>
    <scope>NUCLEOTIDE SEQUENCE [LARGE SCALE GENOMIC DNA]</scope>
    <source>
        <strain evidence="1 2">DSM 25186</strain>
    </source>
</reference>
<organism evidence="1 2">
    <name type="scientific">Catalinimonas alkaloidigena</name>
    <dbReference type="NCBI Taxonomy" id="1075417"/>
    <lineage>
        <taxon>Bacteria</taxon>
        <taxon>Pseudomonadati</taxon>
        <taxon>Bacteroidota</taxon>
        <taxon>Cytophagia</taxon>
        <taxon>Cytophagales</taxon>
        <taxon>Catalimonadaceae</taxon>
        <taxon>Catalinimonas</taxon>
    </lineage>
</organism>
<dbReference type="AlphaFoldDB" id="A0A1G9B7P0"/>